<keyword evidence="5" id="KW-0851">Voltage-gated channel</keyword>
<comment type="subcellular location">
    <subcellularLocation>
        <location evidence="5">Cell membrane</location>
        <topology evidence="5">Multi-pass membrane protein</topology>
    </subcellularLocation>
    <subcellularLocation>
        <location evidence="1">Membrane</location>
        <topology evidence="1">Multi-pass membrane protein</topology>
    </subcellularLocation>
</comment>
<protein>
    <recommendedName>
        <fullName evidence="5">Sodium channel protein</fullName>
    </recommendedName>
</protein>
<dbReference type="EMBL" id="CALNXI010000040">
    <property type="protein sequence ID" value="CAH3016378.1"/>
    <property type="molecule type" value="Genomic_DNA"/>
</dbReference>
<sequence>LVYVFTEIILEEVNVNEDMFSPSLLRVLRIFRIARLLRLVEFAKGIRQLLWALMISLPALFNVGALLFLVIFIYGIIGMSAFGHVKQEGGLNDLVNFATFGSSLSLLFRLSTGAGWNDVMDSLLLKPPDCDPNYMNLPHGNCGSFGAILYLVSYIVIVFLIIVNMYIAIILENVYRAHEIEDFCITQENFNSFYVSWGEFVPDGKVYLPLAQLSEFVATLKKPFKLPKPNTEMLGEMDIPLRSGEVVHCFDLLKVLVKHVLEKHGESPEVFQEITVKMEARFNKSFRVKKAKLSITGSTKSKLSESVRETDL</sequence>
<feature type="transmembrane region" description="Helical" evidence="5">
    <location>
        <begin position="147"/>
        <end position="171"/>
    </location>
</feature>
<feature type="transmembrane region" description="Helical" evidence="5">
    <location>
        <begin position="49"/>
        <end position="77"/>
    </location>
</feature>
<keyword evidence="3 5" id="KW-1133">Transmembrane helix</keyword>
<dbReference type="PANTHER" id="PTHR10037">
    <property type="entry name" value="VOLTAGE-GATED CATION CHANNEL CALCIUM AND SODIUM"/>
    <property type="match status" value="1"/>
</dbReference>
<dbReference type="SUPFAM" id="SSF81324">
    <property type="entry name" value="Voltage-gated potassium channels"/>
    <property type="match status" value="1"/>
</dbReference>
<keyword evidence="5" id="KW-0813">Transport</keyword>
<comment type="caution">
    <text evidence="7">The sequence shown here is derived from an EMBL/GenBank/DDBJ whole genome shotgun (WGS) entry which is preliminary data.</text>
</comment>
<keyword evidence="5" id="KW-0894">Sodium channel</keyword>
<dbReference type="InterPro" id="IPR001696">
    <property type="entry name" value="Na_channel_asu"/>
</dbReference>
<keyword evidence="5" id="KW-0739">Sodium transport</keyword>
<evidence type="ECO:0000256" key="1">
    <source>
        <dbReference type="ARBA" id="ARBA00004141"/>
    </source>
</evidence>
<gene>
    <name evidence="7" type="ORF">PEVE_00028823</name>
</gene>
<evidence type="ECO:0000313" key="7">
    <source>
        <dbReference type="EMBL" id="CAH3016378.1"/>
    </source>
</evidence>
<keyword evidence="5" id="KW-0406">Ion transport</keyword>
<evidence type="ECO:0000313" key="8">
    <source>
        <dbReference type="Proteomes" id="UP001159427"/>
    </source>
</evidence>
<keyword evidence="4 5" id="KW-0472">Membrane</keyword>
<evidence type="ECO:0000256" key="5">
    <source>
        <dbReference type="RuleBase" id="RU361132"/>
    </source>
</evidence>
<dbReference type="Proteomes" id="UP001159427">
    <property type="component" value="Unassembled WGS sequence"/>
</dbReference>
<dbReference type="Gene3D" id="1.10.238.10">
    <property type="entry name" value="EF-hand"/>
    <property type="match status" value="1"/>
</dbReference>
<evidence type="ECO:0000256" key="2">
    <source>
        <dbReference type="ARBA" id="ARBA00022692"/>
    </source>
</evidence>
<keyword evidence="2 5" id="KW-0812">Transmembrane</keyword>
<dbReference type="PANTHER" id="PTHR10037:SF62">
    <property type="entry name" value="SODIUM CHANNEL PROTEIN 60E"/>
    <property type="match status" value="1"/>
</dbReference>
<evidence type="ECO:0000256" key="4">
    <source>
        <dbReference type="ARBA" id="ARBA00023136"/>
    </source>
</evidence>
<dbReference type="InterPro" id="IPR005821">
    <property type="entry name" value="Ion_trans_dom"/>
</dbReference>
<keyword evidence="5" id="KW-0915">Sodium</keyword>
<name>A0ABN8LL47_9CNID</name>
<evidence type="ECO:0000256" key="3">
    <source>
        <dbReference type="ARBA" id="ARBA00022989"/>
    </source>
</evidence>
<proteinExistence type="inferred from homology"/>
<keyword evidence="5" id="KW-0407">Ion channel</keyword>
<dbReference type="Pfam" id="PF00520">
    <property type="entry name" value="Ion_trans"/>
    <property type="match status" value="1"/>
</dbReference>
<organism evidence="7 8">
    <name type="scientific">Porites evermanni</name>
    <dbReference type="NCBI Taxonomy" id="104178"/>
    <lineage>
        <taxon>Eukaryota</taxon>
        <taxon>Metazoa</taxon>
        <taxon>Cnidaria</taxon>
        <taxon>Anthozoa</taxon>
        <taxon>Hexacorallia</taxon>
        <taxon>Scleractinia</taxon>
        <taxon>Fungiina</taxon>
        <taxon>Poritidae</taxon>
        <taxon>Porites</taxon>
    </lineage>
</organism>
<comment type="similarity">
    <text evidence="5">Belongs to the sodium channel (TC 1.A.1.10) family.</text>
</comment>
<feature type="domain" description="Ion transport" evidence="6">
    <location>
        <begin position="4"/>
        <end position="178"/>
    </location>
</feature>
<feature type="non-terminal residue" evidence="7">
    <location>
        <position position="1"/>
    </location>
</feature>
<comment type="function">
    <text evidence="5">Mediates the voltage-dependent sodium ion permeability of excitable membranes. Assuming opened or closed conformations in response to the voltage difference across the membrane, the protein forms a sodium-selective channel through which Na(+) ions may pass in accordance with their electrochemical gradient.</text>
</comment>
<dbReference type="InterPro" id="IPR043203">
    <property type="entry name" value="VGCC_Ca_Na"/>
</dbReference>
<dbReference type="PRINTS" id="PR00170">
    <property type="entry name" value="NACHANNEL"/>
</dbReference>
<reference evidence="7 8" key="1">
    <citation type="submission" date="2022-05" db="EMBL/GenBank/DDBJ databases">
        <authorList>
            <consortium name="Genoscope - CEA"/>
            <person name="William W."/>
        </authorList>
    </citation>
    <scope>NUCLEOTIDE SEQUENCE [LARGE SCALE GENOMIC DNA]</scope>
</reference>
<keyword evidence="8" id="KW-1185">Reference proteome</keyword>
<dbReference type="Gene3D" id="1.10.287.70">
    <property type="match status" value="1"/>
</dbReference>
<evidence type="ECO:0000259" key="6">
    <source>
        <dbReference type="Pfam" id="PF00520"/>
    </source>
</evidence>
<accession>A0ABN8LL47</accession>
<comment type="caution">
    <text evidence="5">Lacks conserved residue(s) required for the propagation of feature annotation.</text>
</comment>